<organism evidence="1 2">
    <name type="scientific">Sporolactobacillus putidus</name>
    <dbReference type="NCBI Taxonomy" id="492735"/>
    <lineage>
        <taxon>Bacteria</taxon>
        <taxon>Bacillati</taxon>
        <taxon>Bacillota</taxon>
        <taxon>Bacilli</taxon>
        <taxon>Bacillales</taxon>
        <taxon>Sporolactobacillaceae</taxon>
        <taxon>Sporolactobacillus</taxon>
    </lineage>
</organism>
<dbReference type="Gene3D" id="1.10.10.10">
    <property type="entry name" value="Winged helix-like DNA-binding domain superfamily/Winged helix DNA-binding domain"/>
    <property type="match status" value="1"/>
</dbReference>
<dbReference type="InterPro" id="IPR036390">
    <property type="entry name" value="WH_DNA-bd_sf"/>
</dbReference>
<comment type="caution">
    <text evidence="1">The sequence shown here is derived from an EMBL/GenBank/DDBJ whole genome shotgun (WGS) entry which is preliminary data.</text>
</comment>
<dbReference type="Proteomes" id="UP000654670">
    <property type="component" value="Unassembled WGS sequence"/>
</dbReference>
<protein>
    <submittedName>
        <fullName evidence="1">Rrf2 family transcriptional regulator</fullName>
    </submittedName>
</protein>
<dbReference type="RefSeq" id="WP_188802470.1">
    <property type="nucleotide sequence ID" value="NZ_BMOK01000005.1"/>
</dbReference>
<dbReference type="GO" id="GO:0003700">
    <property type="term" value="F:DNA-binding transcription factor activity"/>
    <property type="evidence" value="ECO:0007669"/>
    <property type="project" value="TreeGrafter"/>
</dbReference>
<dbReference type="PANTHER" id="PTHR33221">
    <property type="entry name" value="WINGED HELIX-TURN-HELIX TRANSCRIPTIONAL REGULATOR, RRF2 FAMILY"/>
    <property type="match status" value="1"/>
</dbReference>
<dbReference type="InterPro" id="IPR036388">
    <property type="entry name" value="WH-like_DNA-bd_sf"/>
</dbReference>
<dbReference type="Pfam" id="PF02082">
    <property type="entry name" value="Rrf2"/>
    <property type="match status" value="1"/>
</dbReference>
<gene>
    <name evidence="1" type="ORF">GCM10007968_14980</name>
</gene>
<reference evidence="1" key="1">
    <citation type="journal article" date="2014" name="Int. J. Syst. Evol. Microbiol.">
        <title>Complete genome sequence of Corynebacterium casei LMG S-19264T (=DSM 44701T), isolated from a smear-ripened cheese.</title>
        <authorList>
            <consortium name="US DOE Joint Genome Institute (JGI-PGF)"/>
            <person name="Walter F."/>
            <person name="Albersmeier A."/>
            <person name="Kalinowski J."/>
            <person name="Ruckert C."/>
        </authorList>
    </citation>
    <scope>NUCLEOTIDE SEQUENCE</scope>
    <source>
        <strain evidence="1">JCM 15325</strain>
    </source>
</reference>
<dbReference type="SUPFAM" id="SSF46785">
    <property type="entry name" value="Winged helix' DNA-binding domain"/>
    <property type="match status" value="1"/>
</dbReference>
<dbReference type="PROSITE" id="PS01332">
    <property type="entry name" value="HTH_RRF2_1"/>
    <property type="match status" value="1"/>
</dbReference>
<name>A0A917S1Z0_9BACL</name>
<dbReference type="AlphaFoldDB" id="A0A917S1Z0"/>
<dbReference type="InterPro" id="IPR030489">
    <property type="entry name" value="TR_Rrf2-type_CS"/>
</dbReference>
<sequence length="167" mass="18417">MNSEFTIAVHCLIVLASAPDRVWSSGSLSRKVHTNPARVRKIMSALRRNGLVTTKEGLGGGYRLGFSSGDVNLALVYRTVSCEALKLNWCSDDGAGDPELARVRSVMDQAFCRAETMLETYLEQWTIDSLLEQIKCEPDVPISDHFPVSAHKDKSTKYNINRIGGEG</sequence>
<dbReference type="EMBL" id="BMOK01000005">
    <property type="protein sequence ID" value="GGL51831.1"/>
    <property type="molecule type" value="Genomic_DNA"/>
</dbReference>
<accession>A0A917S1Z0</accession>
<evidence type="ECO:0000313" key="2">
    <source>
        <dbReference type="Proteomes" id="UP000654670"/>
    </source>
</evidence>
<dbReference type="InterPro" id="IPR000944">
    <property type="entry name" value="Tscrpt_reg_Rrf2"/>
</dbReference>
<keyword evidence="2" id="KW-1185">Reference proteome</keyword>
<dbReference type="PANTHER" id="PTHR33221:SF15">
    <property type="entry name" value="HTH-TYPE TRANSCRIPTIONAL REGULATOR YWGB-RELATED"/>
    <property type="match status" value="1"/>
</dbReference>
<proteinExistence type="predicted"/>
<dbReference type="GO" id="GO:0005829">
    <property type="term" value="C:cytosol"/>
    <property type="evidence" value="ECO:0007669"/>
    <property type="project" value="TreeGrafter"/>
</dbReference>
<reference evidence="1" key="2">
    <citation type="submission" date="2020-09" db="EMBL/GenBank/DDBJ databases">
        <authorList>
            <person name="Sun Q."/>
            <person name="Ohkuma M."/>
        </authorList>
    </citation>
    <scope>NUCLEOTIDE SEQUENCE</scope>
    <source>
        <strain evidence="1">JCM 15325</strain>
    </source>
</reference>
<dbReference type="PROSITE" id="PS51197">
    <property type="entry name" value="HTH_RRF2_2"/>
    <property type="match status" value="1"/>
</dbReference>
<evidence type="ECO:0000313" key="1">
    <source>
        <dbReference type="EMBL" id="GGL51831.1"/>
    </source>
</evidence>